<comment type="caution">
    <text evidence="1">The sequence shown here is derived from an EMBL/GenBank/DDBJ whole genome shotgun (WGS) entry which is preliminary data.</text>
</comment>
<dbReference type="Gene3D" id="3.30.460.10">
    <property type="entry name" value="Beta Polymerase, domain 2"/>
    <property type="match status" value="1"/>
</dbReference>
<name>T0IY20_9SPHN</name>
<accession>T0IY20</accession>
<dbReference type="STRING" id="1346791.M529_20005"/>
<evidence type="ECO:0008006" key="3">
    <source>
        <dbReference type="Google" id="ProtNLM"/>
    </source>
</evidence>
<dbReference type="SUPFAM" id="SSF81301">
    <property type="entry name" value="Nucleotidyltransferase"/>
    <property type="match status" value="1"/>
</dbReference>
<organism evidence="1 2">
    <name type="scientific">Sphingobium ummariense RL-3</name>
    <dbReference type="NCBI Taxonomy" id="1346791"/>
    <lineage>
        <taxon>Bacteria</taxon>
        <taxon>Pseudomonadati</taxon>
        <taxon>Pseudomonadota</taxon>
        <taxon>Alphaproteobacteria</taxon>
        <taxon>Sphingomonadales</taxon>
        <taxon>Sphingomonadaceae</taxon>
        <taxon>Sphingobium</taxon>
    </lineage>
</organism>
<reference evidence="1 2" key="1">
    <citation type="journal article" date="2013" name="Genome Announc.">
        <title>Draft Genome Sequence of Sphingobium ummariense Strain RL-3, a Hexachlorocyclohexane-Degrading Bacterium.</title>
        <authorList>
            <person name="Kohli P."/>
            <person name="Dua A."/>
            <person name="Sangwan N."/>
            <person name="Oldach P."/>
            <person name="Khurana J.P."/>
            <person name="Lal R."/>
        </authorList>
    </citation>
    <scope>NUCLEOTIDE SEQUENCE [LARGE SCALE GENOMIC DNA]</scope>
    <source>
        <strain evidence="1 2">RL-3</strain>
    </source>
</reference>
<evidence type="ECO:0000313" key="1">
    <source>
        <dbReference type="EMBL" id="EQB30631.1"/>
    </source>
</evidence>
<dbReference type="PATRIC" id="fig|1346791.3.peg.3863"/>
<dbReference type="InterPro" id="IPR043519">
    <property type="entry name" value="NT_sf"/>
</dbReference>
<gene>
    <name evidence="1" type="ORF">M529_20005</name>
</gene>
<proteinExistence type="predicted"/>
<dbReference type="AlphaFoldDB" id="T0IY20"/>
<dbReference type="Proteomes" id="UP000015523">
    <property type="component" value="Unassembled WGS sequence"/>
</dbReference>
<evidence type="ECO:0000313" key="2">
    <source>
        <dbReference type="Proteomes" id="UP000015523"/>
    </source>
</evidence>
<protein>
    <recommendedName>
        <fullName evidence="3">Polymerase nucleotidyl transferase domain-containing protein</fullName>
    </recommendedName>
</protein>
<dbReference type="Gene3D" id="1.20.120.330">
    <property type="entry name" value="Nucleotidyltransferases domain 2"/>
    <property type="match status" value="1"/>
</dbReference>
<dbReference type="eggNOG" id="COG1708">
    <property type="taxonomic scope" value="Bacteria"/>
</dbReference>
<sequence length="272" mass="30476">MNMPSTLPRTHAIFLERVRDAVEADDRLSALLIGGSYIHGGLDEHSDLDFVIVVNGENYGEVMSSRMDFARALPDFITAFTGEHVGEPRLLICLYGPPLLHVDLKFVLAADLDQSIERRAVLFAREPAAMETRMLAAEVNWPNLPSEWFEARAWIWLHYAATKFARGELYEAISMLGFFREQVLGPLLYRRAGLNQRGVRRLEAMGLDAQNRLAATVARHDASSVKEAIEASIAIYLDLRSDDPSLVATKAMPALLRDFIEQAGSRNRAEHQ</sequence>
<dbReference type="EMBL" id="AUWY01000120">
    <property type="protein sequence ID" value="EQB30631.1"/>
    <property type="molecule type" value="Genomic_DNA"/>
</dbReference>
<keyword evidence="2" id="KW-1185">Reference proteome</keyword>